<evidence type="ECO:0000313" key="1">
    <source>
        <dbReference type="EMBL" id="SUA44935.1"/>
    </source>
</evidence>
<protein>
    <submittedName>
        <fullName evidence="1">Uncharacterized protein</fullName>
    </submittedName>
</protein>
<reference evidence="1 2" key="1">
    <citation type="submission" date="2018-06" db="EMBL/GenBank/DDBJ databases">
        <authorList>
            <consortium name="Pathogen Informatics"/>
            <person name="Doyle S."/>
        </authorList>
    </citation>
    <scope>NUCLEOTIDE SEQUENCE [LARGE SCALE GENOMIC DNA]</scope>
    <source>
        <strain evidence="1 2">NCTC13184</strain>
    </source>
</reference>
<organism evidence="1 2">
    <name type="scientific">Nocardia africana</name>
    <dbReference type="NCBI Taxonomy" id="134964"/>
    <lineage>
        <taxon>Bacteria</taxon>
        <taxon>Bacillati</taxon>
        <taxon>Actinomycetota</taxon>
        <taxon>Actinomycetes</taxon>
        <taxon>Mycobacteriales</taxon>
        <taxon>Nocardiaceae</taxon>
        <taxon>Nocardia</taxon>
    </lineage>
</organism>
<proteinExistence type="predicted"/>
<gene>
    <name evidence="1" type="ORF">NCTC13184_03457</name>
</gene>
<accession>A0A378WWC3</accession>
<evidence type="ECO:0000313" key="2">
    <source>
        <dbReference type="Proteomes" id="UP000255082"/>
    </source>
</evidence>
<dbReference type="Proteomes" id="UP000255082">
    <property type="component" value="Unassembled WGS sequence"/>
</dbReference>
<dbReference type="EMBL" id="UGRU01000001">
    <property type="protein sequence ID" value="SUA44935.1"/>
    <property type="molecule type" value="Genomic_DNA"/>
</dbReference>
<sequence length="38" mass="3778">MGSSQWGIVDAIANILSAIGLGSLGNVLDDLFDALGSS</sequence>
<name>A0A378WWC3_9NOCA</name>
<dbReference type="AlphaFoldDB" id="A0A378WWC3"/>